<proteinExistence type="predicted"/>
<comment type="caution">
    <text evidence="1">The sequence shown here is derived from an EMBL/GenBank/DDBJ whole genome shotgun (WGS) entry which is preliminary data.</text>
</comment>
<evidence type="ECO:0000313" key="2">
    <source>
        <dbReference type="Proteomes" id="UP001346149"/>
    </source>
</evidence>
<accession>A0AAN7L3U4</accession>
<sequence length="81" mass="9337">MQMLILERNLAEYITSCYRALNPHGLAKSQDVMELTTSTLLGIDSDEYLKNKRQAMWKEVKGSRSFILWVRLATEGNMKKA</sequence>
<dbReference type="EMBL" id="JAXQNO010000017">
    <property type="protein sequence ID" value="KAK4778481.1"/>
    <property type="molecule type" value="Genomic_DNA"/>
</dbReference>
<name>A0AAN7L3U4_TRANT</name>
<keyword evidence="2" id="KW-1185">Reference proteome</keyword>
<dbReference type="AlphaFoldDB" id="A0AAN7L3U4"/>
<evidence type="ECO:0000313" key="1">
    <source>
        <dbReference type="EMBL" id="KAK4778481.1"/>
    </source>
</evidence>
<gene>
    <name evidence="1" type="ORF">SAY86_006009</name>
</gene>
<organism evidence="1 2">
    <name type="scientific">Trapa natans</name>
    <name type="common">Water chestnut</name>
    <dbReference type="NCBI Taxonomy" id="22666"/>
    <lineage>
        <taxon>Eukaryota</taxon>
        <taxon>Viridiplantae</taxon>
        <taxon>Streptophyta</taxon>
        <taxon>Embryophyta</taxon>
        <taxon>Tracheophyta</taxon>
        <taxon>Spermatophyta</taxon>
        <taxon>Magnoliopsida</taxon>
        <taxon>eudicotyledons</taxon>
        <taxon>Gunneridae</taxon>
        <taxon>Pentapetalae</taxon>
        <taxon>rosids</taxon>
        <taxon>malvids</taxon>
        <taxon>Myrtales</taxon>
        <taxon>Lythraceae</taxon>
        <taxon>Trapa</taxon>
    </lineage>
</organism>
<reference evidence="1 2" key="1">
    <citation type="journal article" date="2023" name="Hortic Res">
        <title>Pangenome of water caltrop reveals structural variations and asymmetric subgenome divergence after allopolyploidization.</title>
        <authorList>
            <person name="Zhang X."/>
            <person name="Chen Y."/>
            <person name="Wang L."/>
            <person name="Yuan Y."/>
            <person name="Fang M."/>
            <person name="Shi L."/>
            <person name="Lu R."/>
            <person name="Comes H.P."/>
            <person name="Ma Y."/>
            <person name="Chen Y."/>
            <person name="Huang G."/>
            <person name="Zhou Y."/>
            <person name="Zheng Z."/>
            <person name="Qiu Y."/>
        </authorList>
    </citation>
    <scope>NUCLEOTIDE SEQUENCE [LARGE SCALE GENOMIC DNA]</scope>
    <source>
        <strain evidence="1">F231</strain>
    </source>
</reference>
<protein>
    <submittedName>
        <fullName evidence="1">Uncharacterized protein</fullName>
    </submittedName>
</protein>
<dbReference type="Proteomes" id="UP001346149">
    <property type="component" value="Unassembled WGS sequence"/>
</dbReference>